<dbReference type="InterPro" id="IPR044946">
    <property type="entry name" value="Restrct_endonuc_typeI_TRD_sf"/>
</dbReference>
<protein>
    <recommendedName>
        <fullName evidence="4">Type I restriction modification DNA specificity domain-containing protein</fullName>
    </recommendedName>
</protein>
<dbReference type="HOGENOM" id="CLU_021095_10_0_4"/>
<evidence type="ECO:0000313" key="6">
    <source>
        <dbReference type="Proteomes" id="UP000061603"/>
    </source>
</evidence>
<keyword evidence="6" id="KW-1185">Reference proteome</keyword>
<evidence type="ECO:0000256" key="3">
    <source>
        <dbReference type="ARBA" id="ARBA00023125"/>
    </source>
</evidence>
<keyword evidence="2" id="KW-0680">Restriction system</keyword>
<dbReference type="Gene3D" id="3.90.220.20">
    <property type="entry name" value="DNA methylase specificity domains"/>
    <property type="match status" value="2"/>
</dbReference>
<comment type="similarity">
    <text evidence="1">Belongs to the type-I restriction system S methylase family.</text>
</comment>
<dbReference type="Proteomes" id="UP000061603">
    <property type="component" value="Chromosome"/>
</dbReference>
<feature type="domain" description="Type I restriction modification DNA specificity" evidence="4">
    <location>
        <begin position="15"/>
        <end position="125"/>
    </location>
</feature>
<name>A0A0C5JCT5_9PROT</name>
<accession>A0A0C5JCT5</accession>
<evidence type="ECO:0000256" key="2">
    <source>
        <dbReference type="ARBA" id="ARBA00022747"/>
    </source>
</evidence>
<dbReference type="KEGG" id="rbu:PG1C_10430"/>
<dbReference type="GO" id="GO:0009307">
    <property type="term" value="P:DNA restriction-modification system"/>
    <property type="evidence" value="ECO:0007669"/>
    <property type="project" value="UniProtKB-KW"/>
</dbReference>
<organism evidence="5 6">
    <name type="scientific">Rugosibacter aromaticivorans</name>
    <dbReference type="NCBI Taxonomy" id="1565605"/>
    <lineage>
        <taxon>Bacteria</taxon>
        <taxon>Pseudomonadati</taxon>
        <taxon>Pseudomonadota</taxon>
        <taxon>Betaproteobacteria</taxon>
        <taxon>Nitrosomonadales</taxon>
        <taxon>Sterolibacteriaceae</taxon>
        <taxon>Rugosibacter</taxon>
    </lineage>
</organism>
<dbReference type="Pfam" id="PF01420">
    <property type="entry name" value="Methylase_S"/>
    <property type="match status" value="2"/>
</dbReference>
<proteinExistence type="inferred from homology"/>
<evidence type="ECO:0000259" key="4">
    <source>
        <dbReference type="Pfam" id="PF01420"/>
    </source>
</evidence>
<dbReference type="InterPro" id="IPR052021">
    <property type="entry name" value="Type-I_RS_S_subunit"/>
</dbReference>
<dbReference type="SUPFAM" id="SSF116734">
    <property type="entry name" value="DNA methylase specificity domain"/>
    <property type="match status" value="2"/>
</dbReference>
<keyword evidence="3" id="KW-0238">DNA-binding</keyword>
<dbReference type="AlphaFoldDB" id="A0A0C5JCT5"/>
<dbReference type="PANTHER" id="PTHR30408">
    <property type="entry name" value="TYPE-1 RESTRICTION ENZYME ECOKI SPECIFICITY PROTEIN"/>
    <property type="match status" value="1"/>
</dbReference>
<dbReference type="CDD" id="cd17269">
    <property type="entry name" value="RMtype1_S_PluTORF4319P-TRD2-CR2_like"/>
    <property type="match status" value="1"/>
</dbReference>
<evidence type="ECO:0000313" key="5">
    <source>
        <dbReference type="EMBL" id="AJP49599.1"/>
    </source>
</evidence>
<feature type="domain" description="Type I restriction modification DNA specificity" evidence="4">
    <location>
        <begin position="163"/>
        <end position="305"/>
    </location>
</feature>
<dbReference type="EMBL" id="CP010554">
    <property type="protein sequence ID" value="AJP49599.1"/>
    <property type="molecule type" value="Genomic_DNA"/>
</dbReference>
<reference evidence="5 6" key="1">
    <citation type="journal article" date="2015" name="Genome Announc.">
        <title>Complete Genome Sequence of a Novel Bacterium within the Family Rhodocyclaceae That Degrades Polycyclic Aromatic Hydrocarbons.</title>
        <authorList>
            <person name="Singleton D.R."/>
            <person name="Dickey A.N."/>
            <person name="Scholl E.H."/>
            <person name="Wright F.A."/>
            <person name="Aitken M.D."/>
        </authorList>
    </citation>
    <scope>NUCLEOTIDE SEQUENCE [LARGE SCALE GENOMIC DNA]</scope>
    <source>
        <strain evidence="6">PG1-Ca6</strain>
    </source>
</reference>
<dbReference type="PATRIC" id="fig|1565605.3.peg.2221"/>
<dbReference type="PANTHER" id="PTHR30408:SF12">
    <property type="entry name" value="TYPE I RESTRICTION ENZYME MJAVIII SPECIFICITY SUBUNIT"/>
    <property type="match status" value="1"/>
</dbReference>
<evidence type="ECO:0000256" key="1">
    <source>
        <dbReference type="ARBA" id="ARBA00010923"/>
    </source>
</evidence>
<dbReference type="REBASE" id="106702">
    <property type="entry name" value="S.RarCa6ORF10420P"/>
</dbReference>
<dbReference type="STRING" id="1565605.PG1C_10430"/>
<sequence length="330" mass="36487">MGKRATPYIDQTERTITDAGMQNSSARLLPQQSVILSSRAPIGHLVINTMPMATNQGCKGLVPRNGLDNKYLYYYLASIVPLLNDLGTGATFKELSGGKLKEVPVPVAPLPEQHRIVAILDEAFDGIAVARANAEKNLQNARALFESVLDSVQGENAPLGNYVTIKTGKLDANAATENGTYPFFTCAKEVYAIDNYAFDCEAILLAGNNAVGDFNVKHYKGKFNAYQRTYVITVADENRLSYRFLYFQMLKSLRQFKEQSVGAGTKFLKLGMIKELEISLPPIAKQIESGSMLDSMLDETQRLESLYQQKLTALDELKKSLLYQAFSEAL</sequence>
<gene>
    <name evidence="5" type="ORF">PG1C_10430</name>
</gene>
<dbReference type="GO" id="GO:0003677">
    <property type="term" value="F:DNA binding"/>
    <property type="evidence" value="ECO:0007669"/>
    <property type="project" value="UniProtKB-KW"/>
</dbReference>
<dbReference type="InterPro" id="IPR000055">
    <property type="entry name" value="Restrct_endonuc_typeI_TRD"/>
</dbReference>